<feature type="transmembrane region" description="Helical" evidence="19">
    <location>
        <begin position="57"/>
        <end position="76"/>
    </location>
</feature>
<dbReference type="InterPro" id="IPR000829">
    <property type="entry name" value="DAGK"/>
</dbReference>
<feature type="binding site" evidence="17">
    <location>
        <position position="10"/>
    </location>
    <ligand>
        <name>ATP</name>
        <dbReference type="ChEBI" id="CHEBI:30616"/>
    </ligand>
</feature>
<evidence type="ECO:0000256" key="17">
    <source>
        <dbReference type="PIRSR" id="PIRSR600829-3"/>
    </source>
</evidence>
<evidence type="ECO:0000256" key="2">
    <source>
        <dbReference type="ARBA" id="ARBA00005967"/>
    </source>
</evidence>
<evidence type="ECO:0000256" key="4">
    <source>
        <dbReference type="ARBA" id="ARBA00022516"/>
    </source>
</evidence>
<keyword evidence="18" id="KW-0460">Magnesium</keyword>
<feature type="transmembrane region" description="Helical" evidence="19">
    <location>
        <begin position="34"/>
        <end position="51"/>
    </location>
</feature>
<protein>
    <submittedName>
        <fullName evidence="20">Diacylglycerol kinase family protein</fullName>
    </submittedName>
</protein>
<feature type="binding site" evidence="17">
    <location>
        <position position="77"/>
    </location>
    <ligand>
        <name>ATP</name>
        <dbReference type="ChEBI" id="CHEBI:30616"/>
    </ligand>
</feature>
<feature type="active site" description="Proton acceptor" evidence="15">
    <location>
        <position position="70"/>
    </location>
</feature>
<comment type="subcellular location">
    <subcellularLocation>
        <location evidence="1">Cell membrane</location>
        <topology evidence="1">Multi-pass membrane protein</topology>
    </subcellularLocation>
</comment>
<evidence type="ECO:0000256" key="3">
    <source>
        <dbReference type="ARBA" id="ARBA00022475"/>
    </source>
</evidence>
<keyword evidence="6 19" id="KW-0812">Transmembrane</keyword>
<accession>A0A7G9RXW4</accession>
<proteinExistence type="inferred from homology"/>
<dbReference type="KEGG" id="eio:H9L01_08690"/>
<feature type="binding site" evidence="18">
    <location>
        <position position="77"/>
    </location>
    <ligand>
        <name>a divalent metal cation</name>
        <dbReference type="ChEBI" id="CHEBI:60240"/>
    </ligand>
</feature>
<feature type="binding site" evidence="16">
    <location>
        <position position="10"/>
    </location>
    <ligand>
        <name>substrate</name>
    </ligand>
</feature>
<evidence type="ECO:0000256" key="19">
    <source>
        <dbReference type="SAM" id="Phobius"/>
    </source>
</evidence>
<reference evidence="20 21" key="1">
    <citation type="submission" date="2020-08" db="EMBL/GenBank/DDBJ databases">
        <title>Genome sequence of Erysipelothrix inopinata DSM 15511T.</title>
        <authorList>
            <person name="Hyun D.-W."/>
            <person name="Bae J.-W."/>
        </authorList>
    </citation>
    <scope>NUCLEOTIDE SEQUENCE [LARGE SCALE GENOMIC DNA]</scope>
    <source>
        <strain evidence="20 21">DSM 15511</strain>
    </source>
</reference>
<dbReference type="RefSeq" id="WP_187533568.1">
    <property type="nucleotide sequence ID" value="NZ_CBCSHU010000004.1"/>
</dbReference>
<dbReference type="GO" id="GO:0046872">
    <property type="term" value="F:metal ion binding"/>
    <property type="evidence" value="ECO:0007669"/>
    <property type="project" value="UniProtKB-KW"/>
</dbReference>
<comment type="cofactor">
    <cofactor evidence="18">
        <name>Mg(2+)</name>
        <dbReference type="ChEBI" id="CHEBI:18420"/>
    </cofactor>
    <text evidence="18">Mn(2+), Zn(2+), Cd(2+) and Co(2+) support activity to lesser extents.</text>
</comment>
<evidence type="ECO:0000256" key="15">
    <source>
        <dbReference type="PIRSR" id="PIRSR600829-1"/>
    </source>
</evidence>
<evidence type="ECO:0000256" key="5">
    <source>
        <dbReference type="ARBA" id="ARBA00022679"/>
    </source>
</evidence>
<dbReference type="GO" id="GO:0008654">
    <property type="term" value="P:phospholipid biosynthetic process"/>
    <property type="evidence" value="ECO:0007669"/>
    <property type="project" value="UniProtKB-KW"/>
</dbReference>
<keyword evidence="3" id="KW-1003">Cell membrane</keyword>
<dbReference type="GO" id="GO:0005886">
    <property type="term" value="C:plasma membrane"/>
    <property type="evidence" value="ECO:0007669"/>
    <property type="project" value="UniProtKB-SubCell"/>
</dbReference>
<dbReference type="EMBL" id="CP060715">
    <property type="protein sequence ID" value="QNN60439.1"/>
    <property type="molecule type" value="Genomic_DNA"/>
</dbReference>
<evidence type="ECO:0000256" key="18">
    <source>
        <dbReference type="PIRSR" id="PIRSR600829-4"/>
    </source>
</evidence>
<evidence type="ECO:0000256" key="11">
    <source>
        <dbReference type="ARBA" id="ARBA00023098"/>
    </source>
</evidence>
<evidence type="ECO:0000256" key="12">
    <source>
        <dbReference type="ARBA" id="ARBA00023136"/>
    </source>
</evidence>
<evidence type="ECO:0000256" key="7">
    <source>
        <dbReference type="ARBA" id="ARBA00022741"/>
    </source>
</evidence>
<keyword evidence="13" id="KW-0594">Phospholipid biosynthesis</keyword>
<dbReference type="Gene3D" id="1.10.287.3610">
    <property type="match status" value="1"/>
</dbReference>
<keyword evidence="11" id="KW-0443">Lipid metabolism</keyword>
<dbReference type="PANTHER" id="PTHR34299:SF1">
    <property type="entry name" value="DIACYLGLYCEROL KINASE"/>
    <property type="match status" value="1"/>
</dbReference>
<sequence>MKSQESLVNRTIKKFQCAIQGIIAGLRFDKSIKIQFVFAILSIVFFSFFRITTNEWLFVLSAIFLVLITEFLNSAIEDVCDLVEKKYDLHVKEVKDIAAGAVLLAALYAVVVAVIIVVGRFI</sequence>
<evidence type="ECO:0000256" key="1">
    <source>
        <dbReference type="ARBA" id="ARBA00004651"/>
    </source>
</evidence>
<keyword evidence="21" id="KW-1185">Reference proteome</keyword>
<evidence type="ECO:0000256" key="13">
    <source>
        <dbReference type="ARBA" id="ARBA00023209"/>
    </source>
</evidence>
<feature type="binding site" evidence="16">
    <location>
        <position position="70"/>
    </location>
    <ligand>
        <name>substrate</name>
    </ligand>
</feature>
<evidence type="ECO:0000313" key="20">
    <source>
        <dbReference type="EMBL" id="QNN60439.1"/>
    </source>
</evidence>
<feature type="transmembrane region" description="Helical" evidence="19">
    <location>
        <begin position="97"/>
        <end position="119"/>
    </location>
</feature>
<dbReference type="PANTHER" id="PTHR34299">
    <property type="entry name" value="DIACYLGLYCEROL KINASE"/>
    <property type="match status" value="1"/>
</dbReference>
<dbReference type="Pfam" id="PF01219">
    <property type="entry name" value="DAGK_prokar"/>
    <property type="match status" value="1"/>
</dbReference>
<dbReference type="CDD" id="cd14265">
    <property type="entry name" value="UDPK_IM_like"/>
    <property type="match status" value="1"/>
</dbReference>
<evidence type="ECO:0000256" key="9">
    <source>
        <dbReference type="ARBA" id="ARBA00022840"/>
    </source>
</evidence>
<dbReference type="GO" id="GO:0016301">
    <property type="term" value="F:kinase activity"/>
    <property type="evidence" value="ECO:0007669"/>
    <property type="project" value="UniProtKB-KW"/>
</dbReference>
<keyword evidence="8 20" id="KW-0418">Kinase</keyword>
<gene>
    <name evidence="20" type="ORF">H9L01_08690</name>
</gene>
<evidence type="ECO:0000256" key="16">
    <source>
        <dbReference type="PIRSR" id="PIRSR600829-2"/>
    </source>
</evidence>
<keyword evidence="10 19" id="KW-1133">Transmembrane helix</keyword>
<keyword evidence="18" id="KW-0479">Metal-binding</keyword>
<evidence type="ECO:0000256" key="8">
    <source>
        <dbReference type="ARBA" id="ARBA00022777"/>
    </source>
</evidence>
<keyword evidence="5" id="KW-0808">Transferase</keyword>
<dbReference type="AlphaFoldDB" id="A0A7G9RXW4"/>
<comment type="similarity">
    <text evidence="2">Belongs to the bacterial diacylglycerol kinase family.</text>
</comment>
<evidence type="ECO:0000256" key="6">
    <source>
        <dbReference type="ARBA" id="ARBA00022692"/>
    </source>
</evidence>
<keyword evidence="12 19" id="KW-0472">Membrane</keyword>
<evidence type="ECO:0000313" key="21">
    <source>
        <dbReference type="Proteomes" id="UP000515928"/>
    </source>
</evidence>
<evidence type="ECO:0000256" key="10">
    <source>
        <dbReference type="ARBA" id="ARBA00022989"/>
    </source>
</evidence>
<name>A0A7G9RXW4_9FIRM</name>
<dbReference type="InterPro" id="IPR033717">
    <property type="entry name" value="UDPK"/>
</dbReference>
<feature type="binding site" evidence="17">
    <location>
        <begin position="95"/>
        <end position="96"/>
    </location>
    <ligand>
        <name>ATP</name>
        <dbReference type="ChEBI" id="CHEBI:30616"/>
    </ligand>
</feature>
<keyword evidence="7 17" id="KW-0547">Nucleotide-binding</keyword>
<evidence type="ECO:0000256" key="14">
    <source>
        <dbReference type="ARBA" id="ARBA00023264"/>
    </source>
</evidence>
<dbReference type="InterPro" id="IPR036945">
    <property type="entry name" value="DAGK_sf"/>
</dbReference>
<keyword evidence="9 17" id="KW-0067">ATP-binding</keyword>
<dbReference type="GO" id="GO:0005524">
    <property type="term" value="F:ATP binding"/>
    <property type="evidence" value="ECO:0007669"/>
    <property type="project" value="UniProtKB-KW"/>
</dbReference>
<organism evidence="20 21">
    <name type="scientific">Erysipelothrix inopinata</name>
    <dbReference type="NCBI Taxonomy" id="225084"/>
    <lineage>
        <taxon>Bacteria</taxon>
        <taxon>Bacillati</taxon>
        <taxon>Bacillota</taxon>
        <taxon>Erysipelotrichia</taxon>
        <taxon>Erysipelotrichales</taxon>
        <taxon>Erysipelotrichaceae</taxon>
        <taxon>Erysipelothrix</taxon>
    </lineage>
</organism>
<keyword evidence="4" id="KW-0444">Lipid biosynthesis</keyword>
<keyword evidence="14" id="KW-1208">Phospholipid metabolism</keyword>
<dbReference type="Proteomes" id="UP000515928">
    <property type="component" value="Chromosome"/>
</dbReference>